<dbReference type="Proteomes" id="UP000509510">
    <property type="component" value="Chromosome I"/>
</dbReference>
<proteinExistence type="predicted"/>
<dbReference type="GeneID" id="55987751"/>
<dbReference type="OrthoDB" id="10253869at2759"/>
<dbReference type="AlphaFoldDB" id="A0A7H8QGU6"/>
<protein>
    <recommendedName>
        <fullName evidence="3">Carrier domain-containing protein</fullName>
    </recommendedName>
</protein>
<dbReference type="InterPro" id="IPR045851">
    <property type="entry name" value="AMP-bd_C_sf"/>
</dbReference>
<keyword evidence="2" id="KW-0597">Phosphoprotein</keyword>
<dbReference type="EMBL" id="CP055898">
    <property type="protein sequence ID" value="QKX53160.1"/>
    <property type="molecule type" value="Genomic_DNA"/>
</dbReference>
<name>A0A7H8QGU6_TALRU</name>
<feature type="domain" description="Carrier" evidence="3">
    <location>
        <begin position="590"/>
        <end position="667"/>
    </location>
</feature>
<evidence type="ECO:0000256" key="1">
    <source>
        <dbReference type="ARBA" id="ARBA00022450"/>
    </source>
</evidence>
<evidence type="ECO:0000313" key="4">
    <source>
        <dbReference type="EMBL" id="QKX53160.1"/>
    </source>
</evidence>
<dbReference type="InterPro" id="IPR042099">
    <property type="entry name" value="ANL_N_sf"/>
</dbReference>
<dbReference type="SUPFAM" id="SSF56801">
    <property type="entry name" value="Acetyl-CoA synthetase-like"/>
    <property type="match status" value="1"/>
</dbReference>
<accession>A0A7H8QGU6</accession>
<dbReference type="PROSITE" id="PS00455">
    <property type="entry name" value="AMP_BINDING"/>
    <property type="match status" value="1"/>
</dbReference>
<dbReference type="InterPro" id="IPR001031">
    <property type="entry name" value="Thioesterase"/>
</dbReference>
<reference evidence="5" key="1">
    <citation type="submission" date="2020-06" db="EMBL/GenBank/DDBJ databases">
        <title>A chromosome-scale genome assembly of Talaromyces rugulosus W13939.</title>
        <authorList>
            <person name="Wang B."/>
            <person name="Guo L."/>
            <person name="Ye K."/>
            <person name="Wang L."/>
        </authorList>
    </citation>
    <scope>NUCLEOTIDE SEQUENCE [LARGE SCALE GENOMIC DNA]</scope>
    <source>
        <strain evidence="5">W13939</strain>
    </source>
</reference>
<dbReference type="Gene3D" id="3.40.50.12780">
    <property type="entry name" value="N-terminal domain of ligase-like"/>
    <property type="match status" value="1"/>
</dbReference>
<dbReference type="Gene3D" id="1.10.1200.10">
    <property type="entry name" value="ACP-like"/>
    <property type="match status" value="1"/>
</dbReference>
<dbReference type="GO" id="GO:0031177">
    <property type="term" value="F:phosphopantetheine binding"/>
    <property type="evidence" value="ECO:0007669"/>
    <property type="project" value="InterPro"/>
</dbReference>
<dbReference type="PROSITE" id="PS50075">
    <property type="entry name" value="CARRIER"/>
    <property type="match status" value="1"/>
</dbReference>
<dbReference type="InterPro" id="IPR009081">
    <property type="entry name" value="PP-bd_ACP"/>
</dbReference>
<dbReference type="Pfam" id="PF00550">
    <property type="entry name" value="PP-binding"/>
    <property type="match status" value="1"/>
</dbReference>
<dbReference type="PANTHER" id="PTHR24096">
    <property type="entry name" value="LONG-CHAIN-FATTY-ACID--COA LIGASE"/>
    <property type="match status" value="1"/>
</dbReference>
<dbReference type="Gene3D" id="3.30.300.30">
    <property type="match status" value="1"/>
</dbReference>
<sequence>MSTWQCLQDVLRSRAESEAGGRLLFYSNGDSTTAREVSYHSLYNQAKQVGGRIRRLPGFQSKAPIFLHVDDHWDTILWFWSILLADGLPVLSTPFSNVEEHRRRHIDGLSALLQSPLCITRTKALPLFGANHGMQMHTIESLLEKDEPSSSSISQDEQADGLISVSSSSLAMLMLTSGSTGNSKAVQISHRQALASVAGKSLACQLPLDRPFLNWIGLDHVGALMEIHMHALWYGVDQIHVATGDIISSPKTFLQLLSRHQVSRTFAPNFFLARLVSTVDDPSDSSEPSETEELLDLSNLRFLVSGGEANDINTCLAVSSLLSKFGAPHNVVAPGFGMTETCAGCIYNTNCPEYDVQNDHAVASLGKCVKGISMRVALLGSDSDFVAAAPGEPGALQVSGPIVFQGYYRNEAATAKAFTEDGWFITGDRAAIDANGNLNMIGRTDDVININGIKIATADLQTSLEVAVGSRVSRVVVFGSRAAHTEQVTIAYVPPGEWPMAPEAMAEIETIAGQVCLMAASTRPLVFAIGAESQPIIPISALGKISRAKMRSLLEAGRFDRDVSYHQETLTAFKKNKQNQRRRDGGGAAPVMNKVEEFLMDDIASARDLSPEDFDVDTPFFDLGFSSMDLIKLKHKIDRRFGITVPLIKLLKNPTAQSLAAVLGPEVDPDYASTTNGGAAVPVQPAVYDPIVTLRSGGSKAPLWLVHPGVGEVLVFVGLAKQMVDDDRPVYALRARGFDKGQSYFANIEEAVDTYVGAIRQRQPQGPYAIAGYSYGTMLAFEISKKLNTQLGPSSVQFLGSFNLPPHIKFRMRQLSWNMCLLSLSYFIGLTTQEYADGIDQDAYQSLSRPEALKQVLSATDYSRMEEFGLTEPELVLWADLAFGLQSMAVDYDPSGLVDSIDIFHAEPLKIVAASQEIWVRDHLSKWADFSDSPPKFHHVKGAHYTMIDADHVVDFANTLKLAIKERGL</sequence>
<organism evidence="4 5">
    <name type="scientific">Talaromyces rugulosus</name>
    <name type="common">Penicillium rugulosum</name>
    <dbReference type="NCBI Taxonomy" id="121627"/>
    <lineage>
        <taxon>Eukaryota</taxon>
        <taxon>Fungi</taxon>
        <taxon>Dikarya</taxon>
        <taxon>Ascomycota</taxon>
        <taxon>Pezizomycotina</taxon>
        <taxon>Eurotiomycetes</taxon>
        <taxon>Eurotiomycetidae</taxon>
        <taxon>Eurotiales</taxon>
        <taxon>Trichocomaceae</taxon>
        <taxon>Talaromyces</taxon>
        <taxon>Talaromyces sect. Islandici</taxon>
    </lineage>
</organism>
<dbReference type="Gene3D" id="3.40.50.1820">
    <property type="entry name" value="alpha/beta hydrolase"/>
    <property type="match status" value="1"/>
</dbReference>
<dbReference type="SMART" id="SM00823">
    <property type="entry name" value="PKS_PP"/>
    <property type="match status" value="1"/>
</dbReference>
<dbReference type="Pfam" id="PF00501">
    <property type="entry name" value="AMP-binding"/>
    <property type="match status" value="1"/>
</dbReference>
<gene>
    <name evidence="4" type="ORF">TRUGW13939_00236</name>
</gene>
<dbReference type="GO" id="GO:0006633">
    <property type="term" value="P:fatty acid biosynthetic process"/>
    <property type="evidence" value="ECO:0007669"/>
    <property type="project" value="TreeGrafter"/>
</dbReference>
<dbReference type="InterPro" id="IPR020806">
    <property type="entry name" value="PKS_PP-bd"/>
</dbReference>
<dbReference type="InterPro" id="IPR036736">
    <property type="entry name" value="ACP-like_sf"/>
</dbReference>
<dbReference type="InterPro" id="IPR000873">
    <property type="entry name" value="AMP-dep_synth/lig_dom"/>
</dbReference>
<evidence type="ECO:0000259" key="3">
    <source>
        <dbReference type="PROSITE" id="PS50075"/>
    </source>
</evidence>
<dbReference type="KEGG" id="trg:TRUGW13939_00236"/>
<dbReference type="PANTHER" id="PTHR24096:SF267">
    <property type="entry name" value="MALONATE--COA LIGASE ACSF3, MITOCHONDRIAL"/>
    <property type="match status" value="1"/>
</dbReference>
<evidence type="ECO:0000256" key="2">
    <source>
        <dbReference type="ARBA" id="ARBA00022553"/>
    </source>
</evidence>
<evidence type="ECO:0000313" key="5">
    <source>
        <dbReference type="Proteomes" id="UP000509510"/>
    </source>
</evidence>
<keyword evidence="1" id="KW-0596">Phosphopantetheine</keyword>
<dbReference type="Pfam" id="PF00975">
    <property type="entry name" value="Thioesterase"/>
    <property type="match status" value="1"/>
</dbReference>
<dbReference type="InterPro" id="IPR020845">
    <property type="entry name" value="AMP-binding_CS"/>
</dbReference>
<keyword evidence="5" id="KW-1185">Reference proteome</keyword>
<dbReference type="InterPro" id="IPR029058">
    <property type="entry name" value="AB_hydrolase_fold"/>
</dbReference>
<dbReference type="SUPFAM" id="SSF47336">
    <property type="entry name" value="ACP-like"/>
    <property type="match status" value="1"/>
</dbReference>
<dbReference type="SUPFAM" id="SSF53474">
    <property type="entry name" value="alpha/beta-Hydrolases"/>
    <property type="match status" value="1"/>
</dbReference>
<dbReference type="GO" id="GO:0031957">
    <property type="term" value="F:very long-chain fatty acid-CoA ligase activity"/>
    <property type="evidence" value="ECO:0007669"/>
    <property type="project" value="TreeGrafter"/>
</dbReference>
<dbReference type="RefSeq" id="XP_035339339.1">
    <property type="nucleotide sequence ID" value="XM_035483446.1"/>
</dbReference>